<dbReference type="Gene3D" id="3.10.129.10">
    <property type="entry name" value="Hotdog Thioesterase"/>
    <property type="match status" value="1"/>
</dbReference>
<sequence>MTGFTARDPDYEAKLRASFSRMRVMELIGARLARIEPGLVEIELPFREDLMQQHGFFHAGMSSTIADTAGGYASFTLNPGDTSVLTVEFKLNLLAPADGERLVAAGRVIKPGRTLTICDLEVTAYKDGQPKLVAKGLQTMMCVKDRPDILAAG</sequence>
<proteinExistence type="inferred from homology"/>
<dbReference type="CDD" id="cd03443">
    <property type="entry name" value="PaaI_thioesterase"/>
    <property type="match status" value="1"/>
</dbReference>
<dbReference type="EMBL" id="VHSH01000007">
    <property type="protein sequence ID" value="TQV77961.1"/>
    <property type="molecule type" value="Genomic_DNA"/>
</dbReference>
<organism evidence="4 5">
    <name type="scientific">Denitrobaculum tricleocarpae</name>
    <dbReference type="NCBI Taxonomy" id="2591009"/>
    <lineage>
        <taxon>Bacteria</taxon>
        <taxon>Pseudomonadati</taxon>
        <taxon>Pseudomonadota</taxon>
        <taxon>Alphaproteobacteria</taxon>
        <taxon>Rhodospirillales</taxon>
        <taxon>Rhodospirillaceae</taxon>
        <taxon>Denitrobaculum</taxon>
    </lineage>
</organism>
<protein>
    <submittedName>
        <fullName evidence="4">PaaI family thioesterase</fullName>
    </submittedName>
</protein>
<gene>
    <name evidence="4" type="ORF">FKG95_20740</name>
</gene>
<accession>A0A545TLB8</accession>
<dbReference type="OrthoDB" id="9806185at2"/>
<comment type="similarity">
    <text evidence="1">Belongs to the thioesterase PaaI family.</text>
</comment>
<dbReference type="SUPFAM" id="SSF54637">
    <property type="entry name" value="Thioesterase/thiol ester dehydrase-isomerase"/>
    <property type="match status" value="1"/>
</dbReference>
<dbReference type="InterPro" id="IPR029069">
    <property type="entry name" value="HotDog_dom_sf"/>
</dbReference>
<dbReference type="RefSeq" id="WP_142898304.1">
    <property type="nucleotide sequence ID" value="NZ_ML660058.1"/>
</dbReference>
<evidence type="ECO:0000313" key="5">
    <source>
        <dbReference type="Proteomes" id="UP000315252"/>
    </source>
</evidence>
<keyword evidence="5" id="KW-1185">Reference proteome</keyword>
<comment type="caution">
    <text evidence="4">The sequence shown here is derived from an EMBL/GenBank/DDBJ whole genome shotgun (WGS) entry which is preliminary data.</text>
</comment>
<evidence type="ECO:0000256" key="1">
    <source>
        <dbReference type="ARBA" id="ARBA00008324"/>
    </source>
</evidence>
<evidence type="ECO:0000313" key="4">
    <source>
        <dbReference type="EMBL" id="TQV77961.1"/>
    </source>
</evidence>
<dbReference type="PANTHER" id="PTHR21660:SF1">
    <property type="entry name" value="ACYL-COENZYME A THIOESTERASE 13"/>
    <property type="match status" value="1"/>
</dbReference>
<reference evidence="4 5" key="1">
    <citation type="submission" date="2019-06" db="EMBL/GenBank/DDBJ databases">
        <title>Whole genome sequence for Rhodospirillaceae sp. R148.</title>
        <authorList>
            <person name="Wang G."/>
        </authorList>
    </citation>
    <scope>NUCLEOTIDE SEQUENCE [LARGE SCALE GENOMIC DNA]</scope>
    <source>
        <strain evidence="4 5">R148</strain>
    </source>
</reference>
<evidence type="ECO:0000256" key="2">
    <source>
        <dbReference type="ARBA" id="ARBA00022801"/>
    </source>
</evidence>
<dbReference type="Pfam" id="PF03061">
    <property type="entry name" value="4HBT"/>
    <property type="match status" value="1"/>
</dbReference>
<name>A0A545TLB8_9PROT</name>
<dbReference type="GO" id="GO:0047617">
    <property type="term" value="F:fatty acyl-CoA hydrolase activity"/>
    <property type="evidence" value="ECO:0007669"/>
    <property type="project" value="InterPro"/>
</dbReference>
<dbReference type="NCBIfam" id="TIGR00369">
    <property type="entry name" value="unchar_dom_1"/>
    <property type="match status" value="1"/>
</dbReference>
<keyword evidence="2" id="KW-0378">Hydrolase</keyword>
<dbReference type="InterPro" id="IPR003736">
    <property type="entry name" value="PAAI_dom"/>
</dbReference>
<dbReference type="InterPro" id="IPR039298">
    <property type="entry name" value="ACOT13"/>
</dbReference>
<dbReference type="Proteomes" id="UP000315252">
    <property type="component" value="Unassembled WGS sequence"/>
</dbReference>
<dbReference type="AlphaFoldDB" id="A0A545TLB8"/>
<dbReference type="PANTHER" id="PTHR21660">
    <property type="entry name" value="THIOESTERASE SUPERFAMILY MEMBER-RELATED"/>
    <property type="match status" value="1"/>
</dbReference>
<evidence type="ECO:0000259" key="3">
    <source>
        <dbReference type="Pfam" id="PF03061"/>
    </source>
</evidence>
<feature type="domain" description="Thioesterase" evidence="3">
    <location>
        <begin position="54"/>
        <end position="129"/>
    </location>
</feature>
<dbReference type="InterPro" id="IPR006683">
    <property type="entry name" value="Thioestr_dom"/>
</dbReference>